<evidence type="ECO:0000313" key="3">
    <source>
        <dbReference type="Proteomes" id="UP000297452"/>
    </source>
</evidence>
<gene>
    <name evidence="2" type="ORF">BOTNAR_0060g00150</name>
</gene>
<comment type="caution">
    <text evidence="2">The sequence shown here is derived from an EMBL/GenBank/DDBJ whole genome shotgun (WGS) entry which is preliminary data.</text>
</comment>
<evidence type="ECO:0000256" key="1">
    <source>
        <dbReference type="SAM" id="Phobius"/>
    </source>
</evidence>
<dbReference type="AlphaFoldDB" id="A0A4Z1IYM9"/>
<feature type="transmembrane region" description="Helical" evidence="1">
    <location>
        <begin position="20"/>
        <end position="39"/>
    </location>
</feature>
<dbReference type="Proteomes" id="UP000297452">
    <property type="component" value="Unassembled WGS sequence"/>
</dbReference>
<accession>A0A4Z1IYM9</accession>
<keyword evidence="3" id="KW-1185">Reference proteome</keyword>
<proteinExistence type="predicted"/>
<keyword evidence="1" id="KW-0472">Membrane</keyword>
<keyword evidence="1" id="KW-1133">Transmembrane helix</keyword>
<reference evidence="2 3" key="1">
    <citation type="submission" date="2017-12" db="EMBL/GenBank/DDBJ databases">
        <title>Comparative genomics of Botrytis spp.</title>
        <authorList>
            <person name="Valero-Jimenez C.A."/>
            <person name="Tapia P."/>
            <person name="Veloso J."/>
            <person name="Silva-Moreno E."/>
            <person name="Staats M."/>
            <person name="Valdes J.H."/>
            <person name="Van Kan J.A.L."/>
        </authorList>
    </citation>
    <scope>NUCLEOTIDE SEQUENCE [LARGE SCALE GENOMIC DNA]</scope>
    <source>
        <strain evidence="2 3">MUCL2120</strain>
    </source>
</reference>
<organism evidence="2 3">
    <name type="scientific">Botryotinia narcissicola</name>
    <dbReference type="NCBI Taxonomy" id="278944"/>
    <lineage>
        <taxon>Eukaryota</taxon>
        <taxon>Fungi</taxon>
        <taxon>Dikarya</taxon>
        <taxon>Ascomycota</taxon>
        <taxon>Pezizomycotina</taxon>
        <taxon>Leotiomycetes</taxon>
        <taxon>Helotiales</taxon>
        <taxon>Sclerotiniaceae</taxon>
        <taxon>Botryotinia</taxon>
    </lineage>
</organism>
<name>A0A4Z1IYM9_9HELO</name>
<dbReference type="EMBL" id="PQXJ01000060">
    <property type="protein sequence ID" value="TGO66475.1"/>
    <property type="molecule type" value="Genomic_DNA"/>
</dbReference>
<sequence length="106" mass="11189">MGRLSSVSPKSSAVGTEDVLAWFSASALGLLWLVSISLLERTYGGESIKPSTKVSKLLNASSHNHALHGYSSATPNQDMIKTGVPIATLFPTYQSVRVGASLVLQT</sequence>
<protein>
    <submittedName>
        <fullName evidence="2">Uncharacterized protein</fullName>
    </submittedName>
</protein>
<evidence type="ECO:0000313" key="2">
    <source>
        <dbReference type="EMBL" id="TGO66475.1"/>
    </source>
</evidence>
<keyword evidence="1" id="KW-0812">Transmembrane</keyword>